<evidence type="ECO:0000256" key="12">
    <source>
        <dbReference type="ARBA" id="ARBA00023012"/>
    </source>
</evidence>
<feature type="domain" description="HAMP" evidence="16">
    <location>
        <begin position="187"/>
        <end position="239"/>
    </location>
</feature>
<keyword evidence="9 17" id="KW-0418">Kinase</keyword>
<protein>
    <recommendedName>
        <fullName evidence="3">histidine kinase</fullName>
        <ecNumber evidence="3">2.7.13.3</ecNumber>
    </recommendedName>
</protein>
<keyword evidence="11 14" id="KW-1133">Transmembrane helix</keyword>
<proteinExistence type="predicted"/>
<dbReference type="SMART" id="SM00304">
    <property type="entry name" value="HAMP"/>
    <property type="match status" value="1"/>
</dbReference>
<evidence type="ECO:0000256" key="11">
    <source>
        <dbReference type="ARBA" id="ARBA00022989"/>
    </source>
</evidence>
<evidence type="ECO:0000256" key="3">
    <source>
        <dbReference type="ARBA" id="ARBA00012438"/>
    </source>
</evidence>
<keyword evidence="13 14" id="KW-0472">Membrane</keyword>
<evidence type="ECO:0000256" key="5">
    <source>
        <dbReference type="ARBA" id="ARBA00022553"/>
    </source>
</evidence>
<dbReference type="InterPro" id="IPR003594">
    <property type="entry name" value="HATPase_dom"/>
</dbReference>
<evidence type="ECO:0000259" key="15">
    <source>
        <dbReference type="PROSITE" id="PS50109"/>
    </source>
</evidence>
<comment type="subcellular location">
    <subcellularLocation>
        <location evidence="2">Cell membrane</location>
        <topology evidence="2">Multi-pass membrane protein</topology>
    </subcellularLocation>
</comment>
<comment type="catalytic activity">
    <reaction evidence="1">
        <text>ATP + protein L-histidine = ADP + protein N-phospho-L-histidine.</text>
        <dbReference type="EC" id="2.7.13.3"/>
    </reaction>
</comment>
<dbReference type="EMBL" id="FXBJ01000002">
    <property type="protein sequence ID" value="SMH32935.1"/>
    <property type="molecule type" value="Genomic_DNA"/>
</dbReference>
<dbReference type="InterPro" id="IPR005467">
    <property type="entry name" value="His_kinase_dom"/>
</dbReference>
<dbReference type="SUPFAM" id="SSF158472">
    <property type="entry name" value="HAMP domain-like"/>
    <property type="match status" value="1"/>
</dbReference>
<evidence type="ECO:0000256" key="2">
    <source>
        <dbReference type="ARBA" id="ARBA00004651"/>
    </source>
</evidence>
<dbReference type="PROSITE" id="PS50885">
    <property type="entry name" value="HAMP"/>
    <property type="match status" value="1"/>
</dbReference>
<keyword evidence="6" id="KW-0808">Transferase</keyword>
<dbReference type="AlphaFoldDB" id="A0A1X7N650"/>
<dbReference type="SMART" id="SM00388">
    <property type="entry name" value="HisKA"/>
    <property type="match status" value="1"/>
</dbReference>
<evidence type="ECO:0000256" key="10">
    <source>
        <dbReference type="ARBA" id="ARBA00022840"/>
    </source>
</evidence>
<keyword evidence="12" id="KW-0902">Two-component regulatory system</keyword>
<name>A0A1X7N650_9LACT</name>
<dbReference type="Pfam" id="PF02518">
    <property type="entry name" value="HATPase_c"/>
    <property type="match status" value="1"/>
</dbReference>
<dbReference type="SMART" id="SM00387">
    <property type="entry name" value="HATPase_c"/>
    <property type="match status" value="1"/>
</dbReference>
<dbReference type="InterPro" id="IPR004358">
    <property type="entry name" value="Sig_transdc_His_kin-like_C"/>
</dbReference>
<dbReference type="InterPro" id="IPR036097">
    <property type="entry name" value="HisK_dim/P_sf"/>
</dbReference>
<evidence type="ECO:0000256" key="6">
    <source>
        <dbReference type="ARBA" id="ARBA00022679"/>
    </source>
</evidence>
<evidence type="ECO:0000256" key="8">
    <source>
        <dbReference type="ARBA" id="ARBA00022741"/>
    </source>
</evidence>
<dbReference type="InterPro" id="IPR003660">
    <property type="entry name" value="HAMP_dom"/>
</dbReference>
<dbReference type="InterPro" id="IPR003661">
    <property type="entry name" value="HisK_dim/P_dom"/>
</dbReference>
<dbReference type="InterPro" id="IPR050398">
    <property type="entry name" value="HssS/ArlS-like"/>
</dbReference>
<accession>A0A1X7N650</accession>
<keyword evidence="7 14" id="KW-0812">Transmembrane</keyword>
<dbReference type="PANTHER" id="PTHR45528:SF1">
    <property type="entry name" value="SENSOR HISTIDINE KINASE CPXA"/>
    <property type="match status" value="1"/>
</dbReference>
<evidence type="ECO:0000256" key="7">
    <source>
        <dbReference type="ARBA" id="ARBA00022692"/>
    </source>
</evidence>
<dbReference type="EC" id="2.7.13.3" evidence="3"/>
<dbReference type="SUPFAM" id="SSF55874">
    <property type="entry name" value="ATPase domain of HSP90 chaperone/DNA topoisomerase II/histidine kinase"/>
    <property type="match status" value="1"/>
</dbReference>
<dbReference type="Gene3D" id="6.10.340.10">
    <property type="match status" value="1"/>
</dbReference>
<dbReference type="GO" id="GO:0000155">
    <property type="term" value="F:phosphorelay sensor kinase activity"/>
    <property type="evidence" value="ECO:0007669"/>
    <property type="project" value="InterPro"/>
</dbReference>
<evidence type="ECO:0000256" key="1">
    <source>
        <dbReference type="ARBA" id="ARBA00000085"/>
    </source>
</evidence>
<evidence type="ECO:0000256" key="13">
    <source>
        <dbReference type="ARBA" id="ARBA00023136"/>
    </source>
</evidence>
<evidence type="ECO:0000259" key="16">
    <source>
        <dbReference type="PROSITE" id="PS50885"/>
    </source>
</evidence>
<evidence type="ECO:0000256" key="4">
    <source>
        <dbReference type="ARBA" id="ARBA00022475"/>
    </source>
</evidence>
<dbReference type="CDD" id="cd00082">
    <property type="entry name" value="HisKA"/>
    <property type="match status" value="1"/>
</dbReference>
<dbReference type="PRINTS" id="PR00344">
    <property type="entry name" value="BCTRLSENSOR"/>
</dbReference>
<evidence type="ECO:0000313" key="17">
    <source>
        <dbReference type="EMBL" id="SMH32935.1"/>
    </source>
</evidence>
<evidence type="ECO:0000256" key="14">
    <source>
        <dbReference type="SAM" id="Phobius"/>
    </source>
</evidence>
<evidence type="ECO:0000313" key="18">
    <source>
        <dbReference type="Proteomes" id="UP000193435"/>
    </source>
</evidence>
<dbReference type="Pfam" id="PF00512">
    <property type="entry name" value="HisKA"/>
    <property type="match status" value="1"/>
</dbReference>
<dbReference type="InterPro" id="IPR036890">
    <property type="entry name" value="HATPase_C_sf"/>
</dbReference>
<reference evidence="17 18" key="1">
    <citation type="submission" date="2017-04" db="EMBL/GenBank/DDBJ databases">
        <authorList>
            <person name="Afonso C.L."/>
            <person name="Miller P.J."/>
            <person name="Scott M.A."/>
            <person name="Spackman E."/>
            <person name="Goraichik I."/>
            <person name="Dimitrov K.M."/>
            <person name="Suarez D.L."/>
            <person name="Swayne D.E."/>
        </authorList>
    </citation>
    <scope>NUCLEOTIDE SEQUENCE [LARGE SCALE GENOMIC DNA]</scope>
    <source>
        <strain evidence="17 18">LMG26642</strain>
    </source>
</reference>
<dbReference type="RefSeq" id="WP_234987866.1">
    <property type="nucleotide sequence ID" value="NZ_FOAH01000004.1"/>
</dbReference>
<dbReference type="FunFam" id="3.30.565.10:FF:000006">
    <property type="entry name" value="Sensor histidine kinase WalK"/>
    <property type="match status" value="1"/>
</dbReference>
<dbReference type="Proteomes" id="UP000193435">
    <property type="component" value="Unassembled WGS sequence"/>
</dbReference>
<dbReference type="Gene3D" id="3.30.565.10">
    <property type="entry name" value="Histidine kinase-like ATPase, C-terminal domain"/>
    <property type="match status" value="1"/>
</dbReference>
<dbReference type="FunFam" id="1.10.287.130:FF:000001">
    <property type="entry name" value="Two-component sensor histidine kinase"/>
    <property type="match status" value="1"/>
</dbReference>
<keyword evidence="10" id="KW-0067">ATP-binding</keyword>
<dbReference type="GO" id="GO:0005886">
    <property type="term" value="C:plasma membrane"/>
    <property type="evidence" value="ECO:0007669"/>
    <property type="project" value="UniProtKB-SubCell"/>
</dbReference>
<dbReference type="Gene3D" id="1.10.287.130">
    <property type="match status" value="1"/>
</dbReference>
<dbReference type="SUPFAM" id="SSF47384">
    <property type="entry name" value="Homodimeric domain of signal transducing histidine kinase"/>
    <property type="match status" value="1"/>
</dbReference>
<feature type="transmembrane region" description="Helical" evidence="14">
    <location>
        <begin position="167"/>
        <end position="186"/>
    </location>
</feature>
<sequence>MMKFNYFYQQIATFFIVIIVMLIIMGFSFLQFSKNTTYKNTEKQLYGYAEALVSGDLQKNQLDIGQLILNNQEVTLTVFNSDDLMIYPETVNAYKSGISKEDFKKLVKGQRISLTIRQTDFYGNDRQLAIIYLPFFTQDSNSFSGFVAVSSPISGIEATLTVLRNNLFTAFLFSSLGAILLSLLFAKYQVNRINRLRTATHKVASGSFDIHLENNHKDEFDDLAEDFNLMAESLKASQKEIEHQENRRRQFMADVAHEMRTPLTTINGLLEGLEHDMIPDNQKKRSLELMHNESKRLIRLVNENLDYEKIRSNQIFLHKQTVNLKEPFEIIVEQLLIKAKSKKNRLIVDCPSNIKIYADCDRFMQIIVNLTQNAIQFTQGGEIKLIGTMDEKQTTIKIADTGIGIDAKEVGNIWERYFKADVSRKNTIYGESGLGLAIVQQLVNLHGATISVESTKGEGTVFTLRFPLEKE</sequence>
<feature type="domain" description="Histidine kinase" evidence="15">
    <location>
        <begin position="254"/>
        <end position="470"/>
    </location>
</feature>
<dbReference type="PROSITE" id="PS50109">
    <property type="entry name" value="HIS_KIN"/>
    <property type="match status" value="1"/>
</dbReference>
<gene>
    <name evidence="17" type="ORF">SAMN04488700_1468</name>
</gene>
<dbReference type="CDD" id="cd06225">
    <property type="entry name" value="HAMP"/>
    <property type="match status" value="1"/>
</dbReference>
<keyword evidence="18" id="KW-1185">Reference proteome</keyword>
<organism evidence="17 18">
    <name type="scientific">Carnobacterium iners</name>
    <dbReference type="NCBI Taxonomy" id="1073423"/>
    <lineage>
        <taxon>Bacteria</taxon>
        <taxon>Bacillati</taxon>
        <taxon>Bacillota</taxon>
        <taxon>Bacilli</taxon>
        <taxon>Lactobacillales</taxon>
        <taxon>Carnobacteriaceae</taxon>
        <taxon>Carnobacterium</taxon>
    </lineage>
</organism>
<dbReference type="GO" id="GO:0005524">
    <property type="term" value="F:ATP binding"/>
    <property type="evidence" value="ECO:0007669"/>
    <property type="project" value="UniProtKB-KW"/>
</dbReference>
<evidence type="ECO:0000256" key="9">
    <source>
        <dbReference type="ARBA" id="ARBA00022777"/>
    </source>
</evidence>
<keyword evidence="8" id="KW-0547">Nucleotide-binding</keyword>
<keyword evidence="4" id="KW-1003">Cell membrane</keyword>
<dbReference type="Pfam" id="PF00672">
    <property type="entry name" value="HAMP"/>
    <property type="match status" value="1"/>
</dbReference>
<keyword evidence="5" id="KW-0597">Phosphoprotein</keyword>
<dbReference type="PANTHER" id="PTHR45528">
    <property type="entry name" value="SENSOR HISTIDINE KINASE CPXA"/>
    <property type="match status" value="1"/>
</dbReference>
<dbReference type="STRING" id="1073423.SAMN04488700_1468"/>
<feature type="transmembrane region" description="Helical" evidence="14">
    <location>
        <begin position="6"/>
        <end position="30"/>
    </location>
</feature>